<proteinExistence type="predicted"/>
<dbReference type="Ensembl" id="ENSSDUT00000031994.1">
    <property type="protein sequence ID" value="ENSSDUP00000031452.1"/>
    <property type="gene ID" value="ENSSDUG00000022621.1"/>
</dbReference>
<sequence length="112" mass="12409">CSFLIHFMKSLQPSEGSRTHACLHKSAASNLRSAAPEHSAITHAHSLCLPRLNHMQMTPGCYKVTAAPLHTSDGSIITQHSAVYAGDIRLPELINPTHHNLRSNLQKRKKKR</sequence>
<evidence type="ECO:0000313" key="2">
    <source>
        <dbReference type="Proteomes" id="UP000261420"/>
    </source>
</evidence>
<reference evidence="1" key="2">
    <citation type="submission" date="2025-09" db="UniProtKB">
        <authorList>
            <consortium name="Ensembl"/>
        </authorList>
    </citation>
    <scope>IDENTIFICATION</scope>
</reference>
<organism evidence="1 2">
    <name type="scientific">Seriola dumerili</name>
    <name type="common">Greater amberjack</name>
    <name type="synonym">Caranx dumerili</name>
    <dbReference type="NCBI Taxonomy" id="41447"/>
    <lineage>
        <taxon>Eukaryota</taxon>
        <taxon>Metazoa</taxon>
        <taxon>Chordata</taxon>
        <taxon>Craniata</taxon>
        <taxon>Vertebrata</taxon>
        <taxon>Euteleostomi</taxon>
        <taxon>Actinopterygii</taxon>
        <taxon>Neopterygii</taxon>
        <taxon>Teleostei</taxon>
        <taxon>Neoteleostei</taxon>
        <taxon>Acanthomorphata</taxon>
        <taxon>Carangaria</taxon>
        <taxon>Carangiformes</taxon>
        <taxon>Carangidae</taxon>
        <taxon>Seriola</taxon>
    </lineage>
</organism>
<keyword evidence="2" id="KW-1185">Reference proteome</keyword>
<name>A0A3B4VLI9_SERDU</name>
<reference evidence="1" key="1">
    <citation type="submission" date="2025-08" db="UniProtKB">
        <authorList>
            <consortium name="Ensembl"/>
        </authorList>
    </citation>
    <scope>IDENTIFICATION</scope>
</reference>
<dbReference type="Proteomes" id="UP000261420">
    <property type="component" value="Unplaced"/>
</dbReference>
<accession>A0A3B4VLI9</accession>
<protein>
    <submittedName>
        <fullName evidence="1">Uncharacterized protein</fullName>
    </submittedName>
</protein>
<evidence type="ECO:0000313" key="1">
    <source>
        <dbReference type="Ensembl" id="ENSSDUP00000031452.1"/>
    </source>
</evidence>
<dbReference type="AlphaFoldDB" id="A0A3B4VLI9"/>